<dbReference type="SUPFAM" id="SSF54975">
    <property type="entry name" value="Acylphosphatase/BLUF domain-like"/>
    <property type="match status" value="1"/>
</dbReference>
<protein>
    <submittedName>
        <fullName evidence="2">BLUF domain-containing protein</fullName>
    </submittedName>
</protein>
<accession>A0A059G042</accession>
<dbReference type="GO" id="GO:0009882">
    <property type="term" value="F:blue light photoreceptor activity"/>
    <property type="evidence" value="ECO:0007669"/>
    <property type="project" value="InterPro"/>
</dbReference>
<dbReference type="Gene3D" id="3.30.70.100">
    <property type="match status" value="1"/>
</dbReference>
<dbReference type="InterPro" id="IPR036046">
    <property type="entry name" value="Acylphosphatase-like_dom_sf"/>
</dbReference>
<evidence type="ECO:0000259" key="1">
    <source>
        <dbReference type="PROSITE" id="PS50925"/>
    </source>
</evidence>
<reference evidence="2 3" key="1">
    <citation type="submission" date="2013-04" db="EMBL/GenBank/DDBJ databases">
        <title>Hyphomonas hirschiana VP5 Genome Sequencing.</title>
        <authorList>
            <person name="Lai Q."/>
            <person name="Shao Z."/>
        </authorList>
    </citation>
    <scope>NUCLEOTIDE SEQUENCE [LARGE SCALE GENOMIC DNA]</scope>
    <source>
        <strain evidence="2 3">VP5</strain>
    </source>
</reference>
<gene>
    <name evidence="2" type="ORF">HHI_00390</name>
</gene>
<comment type="caution">
    <text evidence="2">The sequence shown here is derived from an EMBL/GenBank/DDBJ whole genome shotgun (WGS) entry which is preliminary data.</text>
</comment>
<evidence type="ECO:0000313" key="3">
    <source>
        <dbReference type="Proteomes" id="UP000025061"/>
    </source>
</evidence>
<evidence type="ECO:0000313" key="2">
    <source>
        <dbReference type="EMBL" id="KCZ96091.1"/>
    </source>
</evidence>
<dbReference type="SMART" id="SM01034">
    <property type="entry name" value="BLUF"/>
    <property type="match status" value="1"/>
</dbReference>
<dbReference type="AlphaFoldDB" id="A0A059G042"/>
<sequence length="152" mass="17412">MGTHLLPIRSTCMSNDLFRLIYVSTARPGLSEEDMLSILNTSQSNNDERRITGYLVHNGDNFMQLLEGPRPEVATIFGRILEDDRHGGVVRILAEQADRRVFPDWSMNYFRVDQGGGNGWMLVRRDDPIDSLMPAHVPRDLIYAFSKFIRQT</sequence>
<organism evidence="2 3">
    <name type="scientific">Hyphomonas hirschiana VP5</name>
    <dbReference type="NCBI Taxonomy" id="1280951"/>
    <lineage>
        <taxon>Bacteria</taxon>
        <taxon>Pseudomonadati</taxon>
        <taxon>Pseudomonadota</taxon>
        <taxon>Alphaproteobacteria</taxon>
        <taxon>Hyphomonadales</taxon>
        <taxon>Hyphomonadaceae</taxon>
        <taxon>Hyphomonas</taxon>
    </lineage>
</organism>
<dbReference type="InterPro" id="IPR007024">
    <property type="entry name" value="BLUF_domain"/>
</dbReference>
<feature type="domain" description="BLUF" evidence="1">
    <location>
        <begin position="17"/>
        <end position="108"/>
    </location>
</feature>
<name>A0A059G042_9PROT</name>
<dbReference type="PROSITE" id="PS50925">
    <property type="entry name" value="BLUF"/>
    <property type="match status" value="1"/>
</dbReference>
<dbReference type="PATRIC" id="fig|1280951.3.peg.79"/>
<dbReference type="Pfam" id="PF04940">
    <property type="entry name" value="BLUF"/>
    <property type="match status" value="1"/>
</dbReference>
<keyword evidence="3" id="KW-1185">Reference proteome</keyword>
<dbReference type="GO" id="GO:0071949">
    <property type="term" value="F:FAD binding"/>
    <property type="evidence" value="ECO:0007669"/>
    <property type="project" value="InterPro"/>
</dbReference>
<dbReference type="EMBL" id="ARYI01000001">
    <property type="protein sequence ID" value="KCZ96091.1"/>
    <property type="molecule type" value="Genomic_DNA"/>
</dbReference>
<dbReference type="Proteomes" id="UP000025061">
    <property type="component" value="Unassembled WGS sequence"/>
</dbReference>
<dbReference type="RefSeq" id="WP_011646000.1">
    <property type="nucleotide sequence ID" value="NZ_ARYI01000001.1"/>
</dbReference>
<proteinExistence type="predicted"/>